<dbReference type="RefSeq" id="WP_289162527.1">
    <property type="nucleotide sequence ID" value="NZ_JASZZN010000003.1"/>
</dbReference>
<gene>
    <name evidence="1" type="ORF">QTN89_05840</name>
</gene>
<organism evidence="1 2">
    <name type="scientific">Roseiconus lacunae</name>
    <dbReference type="NCBI Taxonomy" id="2605694"/>
    <lineage>
        <taxon>Bacteria</taxon>
        <taxon>Pseudomonadati</taxon>
        <taxon>Planctomycetota</taxon>
        <taxon>Planctomycetia</taxon>
        <taxon>Pirellulales</taxon>
        <taxon>Pirellulaceae</taxon>
        <taxon>Roseiconus</taxon>
    </lineage>
</organism>
<keyword evidence="2" id="KW-1185">Reference proteome</keyword>
<accession>A0ABT7PFF9</accession>
<evidence type="ECO:0000313" key="1">
    <source>
        <dbReference type="EMBL" id="MDM4014941.1"/>
    </source>
</evidence>
<name>A0ABT7PFF9_9BACT</name>
<protein>
    <submittedName>
        <fullName evidence="1">Uncharacterized protein</fullName>
    </submittedName>
</protein>
<dbReference type="EMBL" id="JASZZN010000003">
    <property type="protein sequence ID" value="MDM4014941.1"/>
    <property type="molecule type" value="Genomic_DNA"/>
</dbReference>
<evidence type="ECO:0000313" key="2">
    <source>
        <dbReference type="Proteomes" id="UP001239462"/>
    </source>
</evidence>
<dbReference type="Proteomes" id="UP001239462">
    <property type="component" value="Unassembled WGS sequence"/>
</dbReference>
<proteinExistence type="predicted"/>
<comment type="caution">
    <text evidence="1">The sequence shown here is derived from an EMBL/GenBank/DDBJ whole genome shotgun (WGS) entry which is preliminary data.</text>
</comment>
<reference evidence="1 2" key="1">
    <citation type="submission" date="2023-06" db="EMBL/GenBank/DDBJ databases">
        <title>Roseiconus lacunae JC819 isolated from Gulf of Mannar region, Tamil Nadu.</title>
        <authorList>
            <person name="Pk S."/>
            <person name="Ch S."/>
            <person name="Ch V.R."/>
        </authorList>
    </citation>
    <scope>NUCLEOTIDE SEQUENCE [LARGE SCALE GENOMIC DNA]</scope>
    <source>
        <strain evidence="1 2">JC819</strain>
    </source>
</reference>
<sequence>MYKRIGILHVVRQRERGCGIVFGRALCIGMFWPAMTAEPTPWWKLSRWIFIHWPGETNWGGWQIRILWFAIAWRGNQAGKFTR</sequence>